<dbReference type="PANTHER" id="PTHR33916:SF1">
    <property type="entry name" value="EXPANSIN-LIKE EG45 DOMAIN-CONTAINING PROTEIN"/>
    <property type="match status" value="1"/>
</dbReference>
<feature type="chain" id="PRO_5043029497" description="DUF7705 domain-containing protein" evidence="1">
    <location>
        <begin position="31"/>
        <end position="484"/>
    </location>
</feature>
<evidence type="ECO:0000313" key="3">
    <source>
        <dbReference type="EMBL" id="KAK4570801.1"/>
    </source>
</evidence>
<organism evidence="3 4">
    <name type="scientific">Quercus rubra</name>
    <name type="common">Northern red oak</name>
    <name type="synonym">Quercus borealis</name>
    <dbReference type="NCBI Taxonomy" id="3512"/>
    <lineage>
        <taxon>Eukaryota</taxon>
        <taxon>Viridiplantae</taxon>
        <taxon>Streptophyta</taxon>
        <taxon>Embryophyta</taxon>
        <taxon>Tracheophyta</taxon>
        <taxon>Spermatophyta</taxon>
        <taxon>Magnoliopsida</taxon>
        <taxon>eudicotyledons</taxon>
        <taxon>Gunneridae</taxon>
        <taxon>Pentapetalae</taxon>
        <taxon>rosids</taxon>
        <taxon>fabids</taxon>
        <taxon>Fagales</taxon>
        <taxon>Fagaceae</taxon>
        <taxon>Quercus</taxon>
    </lineage>
</organism>
<evidence type="ECO:0000256" key="1">
    <source>
        <dbReference type="SAM" id="SignalP"/>
    </source>
</evidence>
<keyword evidence="4" id="KW-1185">Reference proteome</keyword>
<evidence type="ECO:0000313" key="4">
    <source>
        <dbReference type="Proteomes" id="UP001324115"/>
    </source>
</evidence>
<feature type="signal peptide" evidence="1">
    <location>
        <begin position="1"/>
        <end position="30"/>
    </location>
</feature>
<dbReference type="Proteomes" id="UP001324115">
    <property type="component" value="Unassembled WGS sequence"/>
</dbReference>
<dbReference type="AlphaFoldDB" id="A0AAN7EF85"/>
<gene>
    <name evidence="3" type="ORF">RGQ29_029593</name>
</gene>
<dbReference type="EMBL" id="JAXUIC010000009">
    <property type="protein sequence ID" value="KAK4570801.1"/>
    <property type="molecule type" value="Genomic_DNA"/>
</dbReference>
<name>A0AAN7EF85_QUERU</name>
<accession>A0AAN7EF85</accession>
<feature type="domain" description="DUF7705" evidence="2">
    <location>
        <begin position="36"/>
        <end position="472"/>
    </location>
</feature>
<sequence>MGCCCCFSSWSLLCQTLFLLNLAAYHLAHASSDEYISAIGHPGMKSPDVRVGLEAWNFCNEVGMEAPNMGSPRLADCADLCCPLIIDSLGRTTKCEVHHKVNESDNSLGTGDKFPVTRFKPYTDPDLFAVEKEQYLASLCENGNFDKNTTLCPENGKNISKIITKRNFPCFSEGCMNQPLVYHNYTRLVSLGDQIESLTGGFYGTYDLDADLSKGVGNKSYFSVTWQKNLSTGSWIFSQRLTTSSKYPWLMLYLRADATEGFNGGYHYSGRGIKRKLLESPNFKVKVTLDVKQGGGPNNPCDGDVLTNVTRYSEMIINPATTSRCHADNLVSCPPYHVSRTGEKIYRNETSQFPYSAYHLYCSPGNANYLEEPYDICDPYSNPQAQELVQILPHPEWAVHGYPEKQGDGWVGDSRTWVLDVGALSSRLYFYQDLGTEPARRVWSSINVGTEIYVSSTGMTAEWSVSDFDILVPEDVASSGVSFD</sequence>
<evidence type="ECO:0000259" key="2">
    <source>
        <dbReference type="Pfam" id="PF24804"/>
    </source>
</evidence>
<dbReference type="Pfam" id="PF24804">
    <property type="entry name" value="DUF7705"/>
    <property type="match status" value="1"/>
</dbReference>
<dbReference type="PANTHER" id="PTHR33916">
    <property type="entry name" value="EXPANSIN-LIKE EG45 DOMAIN-CONTAINING PROTEIN"/>
    <property type="match status" value="1"/>
</dbReference>
<protein>
    <recommendedName>
        <fullName evidence="2">DUF7705 domain-containing protein</fullName>
    </recommendedName>
</protein>
<keyword evidence="1" id="KW-0732">Signal</keyword>
<dbReference type="InterPro" id="IPR056122">
    <property type="entry name" value="DUF7705"/>
</dbReference>
<proteinExistence type="predicted"/>
<reference evidence="3 4" key="1">
    <citation type="journal article" date="2023" name="G3 (Bethesda)">
        <title>A haplotype-resolved chromosome-scale genome for Quercus rubra L. provides insights into the genetics of adaptive traits for red oak species.</title>
        <authorList>
            <person name="Kapoor B."/>
            <person name="Jenkins J."/>
            <person name="Schmutz J."/>
            <person name="Zhebentyayeva T."/>
            <person name="Kuelheim C."/>
            <person name="Coggeshall M."/>
            <person name="Heim C."/>
            <person name="Lasky J.R."/>
            <person name="Leites L."/>
            <person name="Islam-Faridi N."/>
            <person name="Romero-Severson J."/>
            <person name="DeLeo V.L."/>
            <person name="Lucas S.M."/>
            <person name="Lazic D."/>
            <person name="Gailing O."/>
            <person name="Carlson J."/>
            <person name="Staton M."/>
        </authorList>
    </citation>
    <scope>NUCLEOTIDE SEQUENCE [LARGE SCALE GENOMIC DNA]</scope>
    <source>
        <strain evidence="3">Pseudo-F2</strain>
    </source>
</reference>
<comment type="caution">
    <text evidence="3">The sequence shown here is derived from an EMBL/GenBank/DDBJ whole genome shotgun (WGS) entry which is preliminary data.</text>
</comment>